<keyword evidence="3" id="KW-0804">Transcription</keyword>
<dbReference type="InterPro" id="IPR014710">
    <property type="entry name" value="RmlC-like_jellyroll"/>
</dbReference>
<dbReference type="OrthoDB" id="5353721at2"/>
<name>A0A076F8Y1_9BACT</name>
<keyword evidence="1" id="KW-0805">Transcription regulation</keyword>
<organism evidence="5 6">
    <name type="scientific">Campylobacter iguaniorum</name>
    <dbReference type="NCBI Taxonomy" id="1244531"/>
    <lineage>
        <taxon>Bacteria</taxon>
        <taxon>Pseudomonadati</taxon>
        <taxon>Campylobacterota</taxon>
        <taxon>Epsilonproteobacteria</taxon>
        <taxon>Campylobacterales</taxon>
        <taxon>Campylobacteraceae</taxon>
        <taxon>Campylobacter</taxon>
    </lineage>
</organism>
<dbReference type="InterPro" id="IPR012318">
    <property type="entry name" value="HTH_CRP"/>
</dbReference>
<evidence type="ECO:0000256" key="3">
    <source>
        <dbReference type="ARBA" id="ARBA00023163"/>
    </source>
</evidence>
<dbReference type="InterPro" id="IPR018490">
    <property type="entry name" value="cNMP-bd_dom_sf"/>
</dbReference>
<dbReference type="Proteomes" id="UP000028486">
    <property type="component" value="Chromosome"/>
</dbReference>
<keyword evidence="2" id="KW-0238">DNA-binding</keyword>
<sequence>MLTTRLHLGEYRDFELLKDDDLSKFRHSKIAKSSIIYANNIKFLIIKDGSAKLSYIDGSKEFIINFLQPGNMIFLDKNCVVEILNDSDILELNIKDISELFENRDFSMSLVNSLIRNVVMQRQIIADIVFGNLELRLENFLRNLANEQNENLRDKSIVTLPFSITVLANLLGFERQSVSTTFNKLLRSGVLQKYGKNKFILA</sequence>
<dbReference type="RefSeq" id="WP_038452447.1">
    <property type="nucleotide sequence ID" value="NZ_CP009043.1"/>
</dbReference>
<dbReference type="PROSITE" id="PS51063">
    <property type="entry name" value="HTH_CRP_2"/>
    <property type="match status" value="1"/>
</dbReference>
<evidence type="ECO:0000256" key="2">
    <source>
        <dbReference type="ARBA" id="ARBA00023125"/>
    </source>
</evidence>
<evidence type="ECO:0000259" key="4">
    <source>
        <dbReference type="PROSITE" id="PS51063"/>
    </source>
</evidence>
<dbReference type="AlphaFoldDB" id="A0A076F8Y1"/>
<dbReference type="SUPFAM" id="SSF51206">
    <property type="entry name" value="cAMP-binding domain-like"/>
    <property type="match status" value="1"/>
</dbReference>
<feature type="domain" description="HTH crp-type" evidence="4">
    <location>
        <begin position="131"/>
        <end position="202"/>
    </location>
</feature>
<dbReference type="Gene3D" id="2.60.120.10">
    <property type="entry name" value="Jelly Rolls"/>
    <property type="match status" value="1"/>
</dbReference>
<dbReference type="GO" id="GO:0006355">
    <property type="term" value="P:regulation of DNA-templated transcription"/>
    <property type="evidence" value="ECO:0007669"/>
    <property type="project" value="InterPro"/>
</dbReference>
<dbReference type="SUPFAM" id="SSF46785">
    <property type="entry name" value="Winged helix' DNA-binding domain"/>
    <property type="match status" value="1"/>
</dbReference>
<proteinExistence type="predicted"/>
<dbReference type="GO" id="GO:0003677">
    <property type="term" value="F:DNA binding"/>
    <property type="evidence" value="ECO:0007669"/>
    <property type="project" value="UniProtKB-KW"/>
</dbReference>
<dbReference type="InterPro" id="IPR036388">
    <property type="entry name" value="WH-like_DNA-bd_sf"/>
</dbReference>
<dbReference type="KEGG" id="caj:CIG1485E_0017"/>
<dbReference type="STRING" id="1244531.CIG2463D_0017"/>
<reference evidence="6" key="1">
    <citation type="journal article" date="2014" name="Genome Announc.">
        <title>Complete Genome Sequence of Campylobacter iguaniorum Strain 1485ET, Isolated from a Bearded Dragon (Pogona vitticeps).</title>
        <authorList>
            <person name="Gilbert M.J."/>
            <person name="Miller W.G."/>
            <person name="Yee E."/>
            <person name="Kik M."/>
            <person name="Wagenaar J.A."/>
            <person name="Duim B."/>
        </authorList>
    </citation>
    <scope>NUCLEOTIDE SEQUENCE [LARGE SCALE GENOMIC DNA]</scope>
    <source>
        <strain evidence="6">1485E</strain>
    </source>
</reference>
<protein>
    <submittedName>
        <fullName evidence="5">Transcriptional regulator, Crp family</fullName>
    </submittedName>
</protein>
<keyword evidence="6" id="KW-1185">Reference proteome</keyword>
<dbReference type="Pfam" id="PF13545">
    <property type="entry name" value="HTH_Crp_2"/>
    <property type="match status" value="1"/>
</dbReference>
<dbReference type="EMBL" id="CP009043">
    <property type="protein sequence ID" value="AII13897.1"/>
    <property type="molecule type" value="Genomic_DNA"/>
</dbReference>
<evidence type="ECO:0000256" key="1">
    <source>
        <dbReference type="ARBA" id="ARBA00023015"/>
    </source>
</evidence>
<accession>A0A076F8Y1</accession>
<dbReference type="eggNOG" id="COG0664">
    <property type="taxonomic scope" value="Bacteria"/>
</dbReference>
<dbReference type="HOGENOM" id="CLU_075053_13_0_7"/>
<gene>
    <name evidence="5" type="ORF">CIG1485E_0017</name>
</gene>
<evidence type="ECO:0000313" key="5">
    <source>
        <dbReference type="EMBL" id="AII13897.1"/>
    </source>
</evidence>
<dbReference type="InterPro" id="IPR036390">
    <property type="entry name" value="WH_DNA-bd_sf"/>
</dbReference>
<evidence type="ECO:0000313" key="6">
    <source>
        <dbReference type="Proteomes" id="UP000028486"/>
    </source>
</evidence>
<dbReference type="Gene3D" id="1.10.10.10">
    <property type="entry name" value="Winged helix-like DNA-binding domain superfamily/Winged helix DNA-binding domain"/>
    <property type="match status" value="1"/>
</dbReference>